<evidence type="ECO:0000256" key="1">
    <source>
        <dbReference type="ARBA" id="ARBA00022729"/>
    </source>
</evidence>
<dbReference type="AlphaFoldDB" id="A0A0F3GQB5"/>
<dbReference type="EMBL" id="LACI01001613">
    <property type="protein sequence ID" value="KJU84125.1"/>
    <property type="molecule type" value="Genomic_DNA"/>
</dbReference>
<evidence type="ECO:0000256" key="3">
    <source>
        <dbReference type="SAM" id="SignalP"/>
    </source>
</evidence>
<dbReference type="SUPFAM" id="SSF51261">
    <property type="entry name" value="Duplicated hybrid motif"/>
    <property type="match status" value="1"/>
</dbReference>
<evidence type="ECO:0000313" key="5">
    <source>
        <dbReference type="EMBL" id="KJU84125.1"/>
    </source>
</evidence>
<feature type="signal peptide" evidence="3">
    <location>
        <begin position="1"/>
        <end position="20"/>
    </location>
</feature>
<dbReference type="Pfam" id="PF01551">
    <property type="entry name" value="Peptidase_M23"/>
    <property type="match status" value="1"/>
</dbReference>
<dbReference type="InterPro" id="IPR011055">
    <property type="entry name" value="Dup_hybrid_motif"/>
</dbReference>
<feature type="domain" description="M23ase beta-sheet core" evidence="4">
    <location>
        <begin position="279"/>
        <end position="372"/>
    </location>
</feature>
<dbReference type="InterPro" id="IPR050570">
    <property type="entry name" value="Cell_wall_metabolism_enzyme"/>
</dbReference>
<dbReference type="CDD" id="cd12797">
    <property type="entry name" value="M23_peptidase"/>
    <property type="match status" value="1"/>
</dbReference>
<dbReference type="Gene3D" id="6.10.250.3150">
    <property type="match status" value="1"/>
</dbReference>
<dbReference type="PANTHER" id="PTHR21666:SF289">
    <property type="entry name" value="L-ALA--D-GLU ENDOPEPTIDASE"/>
    <property type="match status" value="1"/>
</dbReference>
<dbReference type="InterPro" id="IPR016047">
    <property type="entry name" value="M23ase_b-sheet_dom"/>
</dbReference>
<gene>
    <name evidence="5" type="ORF">MBAV_003685</name>
</gene>
<reference evidence="5 6" key="1">
    <citation type="submission" date="2015-02" db="EMBL/GenBank/DDBJ databases">
        <title>Single-cell genomics of uncultivated deep-branching MTB reveals a conserved set of magnetosome genes.</title>
        <authorList>
            <person name="Kolinko S."/>
            <person name="Richter M."/>
            <person name="Glockner F.O."/>
            <person name="Brachmann A."/>
            <person name="Schuler D."/>
        </authorList>
    </citation>
    <scope>NUCLEOTIDE SEQUENCE [LARGE SCALE GENOMIC DNA]</scope>
    <source>
        <strain evidence="5">TM-1</strain>
    </source>
</reference>
<feature type="coiled-coil region" evidence="2">
    <location>
        <begin position="169"/>
        <end position="238"/>
    </location>
</feature>
<sequence>MLKTVLAMTLTLLVAVAVYAQPNADNPEGKYEDVQKKIQTHREKLENTKKKEGNVVEELERSNRELNKLNSEVRQETYKINLLNTKIATIKQETVKLEASLTTIKSTLRRRLKILQRYGYDIDKILVLLNTDSFYDMLRLNSYLTKLSVREYKQMLLYKGAVAQYAKKETELQSMLQQQRKDADKLKESEKQLLAKRKEREDILYSIKREQILYESMLKELEATSARLKSIIERQRTQDVVLDSDFKNLKGKLPWPTNGKLAIPYGAHQDPQFKTPVFRYGIYISTDDESDVKAVYDGKVVFADLFKGLGQVVILNHGMGYHTVYANLSRLSPKVGDTVKRMSVIGNAGESGMLNSAGIYFEVRYKGKPINPLQWLKAEK</sequence>
<dbReference type="PANTHER" id="PTHR21666">
    <property type="entry name" value="PEPTIDASE-RELATED"/>
    <property type="match status" value="1"/>
</dbReference>
<keyword evidence="2" id="KW-0175">Coiled coil</keyword>
<proteinExistence type="predicted"/>
<protein>
    <submittedName>
        <fullName evidence="5">Peptidase M23B</fullName>
    </submittedName>
</protein>
<feature type="chain" id="PRO_5002461172" evidence="3">
    <location>
        <begin position="21"/>
        <end position="380"/>
    </location>
</feature>
<dbReference type="Proteomes" id="UP000033423">
    <property type="component" value="Unassembled WGS sequence"/>
</dbReference>
<name>A0A0F3GQB5_9BACT</name>
<keyword evidence="1 3" id="KW-0732">Signal</keyword>
<organism evidence="5 6">
    <name type="scientific">Candidatus Magnetobacterium bavaricum</name>
    <dbReference type="NCBI Taxonomy" id="29290"/>
    <lineage>
        <taxon>Bacteria</taxon>
        <taxon>Pseudomonadati</taxon>
        <taxon>Nitrospirota</taxon>
        <taxon>Thermodesulfovibrionia</taxon>
        <taxon>Thermodesulfovibrionales</taxon>
        <taxon>Candidatus Magnetobacteriaceae</taxon>
        <taxon>Candidatus Magnetobacterium</taxon>
    </lineage>
</organism>
<evidence type="ECO:0000256" key="2">
    <source>
        <dbReference type="SAM" id="Coils"/>
    </source>
</evidence>
<feature type="coiled-coil region" evidence="2">
    <location>
        <begin position="31"/>
        <end position="79"/>
    </location>
</feature>
<comment type="caution">
    <text evidence="5">The sequence shown here is derived from an EMBL/GenBank/DDBJ whole genome shotgun (WGS) entry which is preliminary data.</text>
</comment>
<dbReference type="Gene3D" id="2.70.70.10">
    <property type="entry name" value="Glucose Permease (Domain IIA)"/>
    <property type="match status" value="1"/>
</dbReference>
<keyword evidence="6" id="KW-1185">Reference proteome</keyword>
<evidence type="ECO:0000313" key="6">
    <source>
        <dbReference type="Proteomes" id="UP000033423"/>
    </source>
</evidence>
<evidence type="ECO:0000259" key="4">
    <source>
        <dbReference type="Pfam" id="PF01551"/>
    </source>
</evidence>
<dbReference type="GO" id="GO:0004222">
    <property type="term" value="F:metalloendopeptidase activity"/>
    <property type="evidence" value="ECO:0007669"/>
    <property type="project" value="TreeGrafter"/>
</dbReference>
<accession>A0A0F3GQB5</accession>